<feature type="domain" description="TfuA-like core" evidence="1">
    <location>
        <begin position="55"/>
        <end position="170"/>
    </location>
</feature>
<evidence type="ECO:0000313" key="3">
    <source>
        <dbReference type="Proteomes" id="UP000468928"/>
    </source>
</evidence>
<comment type="caution">
    <text evidence="2">The sequence shown here is derived from an EMBL/GenBank/DDBJ whole genome shotgun (WGS) entry which is preliminary data.</text>
</comment>
<dbReference type="AlphaFoldDB" id="A0A6P1D1Q3"/>
<dbReference type="Pfam" id="PF07812">
    <property type="entry name" value="TfuA"/>
    <property type="match status" value="1"/>
</dbReference>
<dbReference type="EMBL" id="JAAGUZ010000017">
    <property type="protein sequence ID" value="NEW44455.1"/>
    <property type="molecule type" value="Genomic_DNA"/>
</dbReference>
<evidence type="ECO:0000259" key="1">
    <source>
        <dbReference type="Pfam" id="PF07812"/>
    </source>
</evidence>
<organism evidence="2 3">
    <name type="scientific">Nocardia cyriacigeorgica</name>
    <dbReference type="NCBI Taxonomy" id="135487"/>
    <lineage>
        <taxon>Bacteria</taxon>
        <taxon>Bacillati</taxon>
        <taxon>Actinomycetota</taxon>
        <taxon>Actinomycetes</taxon>
        <taxon>Mycobacteriales</taxon>
        <taxon>Nocardiaceae</taxon>
        <taxon>Nocardia</taxon>
    </lineage>
</organism>
<gene>
    <name evidence="2" type="ORF">GV789_08290</name>
</gene>
<name>A0A6P1D1Q3_9NOCA</name>
<sequence>MGGNVTVYAGPTLNRDDVAEFDREHHTTTVLRSPIKHGDLFGSALGPDETVVVIDGLYHQNPALRHKEYLHALHAGARVIGASSIGAIRGAELSRFGMEVVGTVGQWYVHGEIDSDAEVAVAHLDDEHGWRPLSIPMVNIRYAAQRCGFDSAVVDRIIAIAREIFYAERSGSALVNAIEAQLGSAVASALLPDKKMRREHDVKKLDALTALRRAHFSDTASDGRRSQLATADWRTPYFYQWQNDTIDSGRLVARVEYQQLYCAEFPAIWLRYLEYISEHPYDSSPGRSMSDRFRSMASSAAPDRLPQVFLPRYALADAQTVAILLSAESAADVTRVRMAKHAESERNIPGSRQLKADVADELLRELWGSGLALEDECRRRGFAGVKYARRALRRFIFSHHDIIRGTTDAHTDRRP</sequence>
<dbReference type="Proteomes" id="UP000468928">
    <property type="component" value="Unassembled WGS sequence"/>
</dbReference>
<protein>
    <recommendedName>
        <fullName evidence="1">TfuA-like core domain-containing protein</fullName>
    </recommendedName>
</protein>
<dbReference type="InterPro" id="IPR012924">
    <property type="entry name" value="TfuA_core"/>
</dbReference>
<accession>A0A6P1D1Q3</accession>
<evidence type="ECO:0000313" key="2">
    <source>
        <dbReference type="EMBL" id="NEW44455.1"/>
    </source>
</evidence>
<reference evidence="2 3" key="1">
    <citation type="submission" date="2020-01" db="EMBL/GenBank/DDBJ databases">
        <title>Genetics and antimicrobial susceptibilities of Nocardia species isolated from the soil; a comparison with species isolated from humans.</title>
        <authorList>
            <person name="Carrasco G."/>
            <person name="Monzon S."/>
            <person name="Sansegundo M."/>
            <person name="Garcia E."/>
            <person name="Garrido N."/>
            <person name="Medina M.J."/>
            <person name="Villalon P."/>
            <person name="Ramirez-Arocha A.C."/>
            <person name="Jimenez P."/>
            <person name="Cuesta I."/>
            <person name="Valdezate S."/>
        </authorList>
    </citation>
    <scope>NUCLEOTIDE SEQUENCE [LARGE SCALE GENOMIC DNA]</scope>
    <source>
        <strain evidence="2 3">CNM20110639</strain>
    </source>
</reference>
<proteinExistence type="predicted"/>